<accession>A0A1V0SA06</accession>
<dbReference type="InterPro" id="IPR041685">
    <property type="entry name" value="AAA_GajA/Old/RecF-like"/>
</dbReference>
<dbReference type="Pfam" id="PF13175">
    <property type="entry name" value="AAA_15"/>
    <property type="match status" value="1"/>
</dbReference>
<dbReference type="InterPro" id="IPR027417">
    <property type="entry name" value="P-loop_NTPase"/>
</dbReference>
<organism evidence="2">
    <name type="scientific">Catovirus CTV1</name>
    <dbReference type="NCBI Taxonomy" id="1977631"/>
    <lineage>
        <taxon>Viruses</taxon>
        <taxon>Varidnaviria</taxon>
        <taxon>Bamfordvirae</taxon>
        <taxon>Nucleocytoviricota</taxon>
        <taxon>Megaviricetes</taxon>
        <taxon>Imitervirales</taxon>
        <taxon>Mimiviridae</taxon>
        <taxon>Klosneuvirinae</taxon>
        <taxon>Catovirus</taxon>
    </lineage>
</organism>
<dbReference type="PANTHER" id="PTHR43581:SF2">
    <property type="entry name" value="EXCINUCLEASE ATPASE SUBUNIT"/>
    <property type="match status" value="1"/>
</dbReference>
<sequence>MNKNAIKFDSIKVKNIYKIKDLFLSLEDNNVIVGTNGSGKTTLLNIINSLFCVIVGENYEHNMNYLKNGVSDGVIDSMCELTISFLDTNEYMDYMVLMYILQKYKENMAFINLNDDLYNILKKHIYENFNRIIINCSPIRKKYFINGKESHKFYGDIYKKIDSILNDVTKSTNNENYSNLLFLRGKYTDIQHLLDLDDYVNLMNMDVEEYFNHYCNNNNTIKLKYEKNNCYGFENIYRKMLASQYNYVPINRELIFTDIKNLNCVKSNPETYVKESRESLKKISDVFKLKCNMIELKRTAFSIYNEIIKNYRNITTKDFDIDYTDNNCIDISMYNVYRNNRYPLSTGELQIIKILYHIFESEYSIIIFDEPTMNIHSVCSEKVSDIISSSKVKNKQYIIVTHDPSFLSLELLDNLIYFGENGCKNFSSNENNNRGGDKKIIIERKKMLFSDYCIFVEGYTDFRFYSIFVECLTKYVRNKNLIKYDKILNRKYDIIPTDGGGSTIHEICDGLGIKYKSVYDYDKIYKKVTPNESDKITKGTETLTFLRKHKKLQVVYEELTKKCGNEIISSQDIISLINDGRFNDCRNIDVCNLIYIIIKLFDCDDLNINFLLLDKLQENSGCKFNKHKETICELLTNFDNKEGIILRDILNTNDIKSNLKNAFIEFVIYRGNYYIKDIVDNINSCGEILVMDYELKDLEQMSKILFNFSGIKNDIIKMSNNDIRDKINEHLDIISEKYLDMFLNFLNK</sequence>
<evidence type="ECO:0000313" key="2">
    <source>
        <dbReference type="EMBL" id="ARF08488.1"/>
    </source>
</evidence>
<proteinExistence type="predicted"/>
<evidence type="ECO:0000259" key="1">
    <source>
        <dbReference type="Pfam" id="PF13175"/>
    </source>
</evidence>
<gene>
    <name evidence="2" type="ORF">Catovirus_1_538</name>
</gene>
<dbReference type="Gene3D" id="3.40.50.300">
    <property type="entry name" value="P-loop containing nucleotide triphosphate hydrolases"/>
    <property type="match status" value="1"/>
</dbReference>
<reference evidence="2" key="1">
    <citation type="journal article" date="2017" name="Science">
        <title>Giant viruses with an expanded complement of translation system components.</title>
        <authorList>
            <person name="Schulz F."/>
            <person name="Yutin N."/>
            <person name="Ivanova N.N."/>
            <person name="Ortega D.R."/>
            <person name="Lee T.K."/>
            <person name="Vierheilig J."/>
            <person name="Daims H."/>
            <person name="Horn M."/>
            <person name="Wagner M."/>
            <person name="Jensen G.J."/>
            <person name="Kyrpides N.C."/>
            <person name="Koonin E.V."/>
            <person name="Woyke T."/>
        </authorList>
    </citation>
    <scope>NUCLEOTIDE SEQUENCE</scope>
    <source>
        <strain evidence="2">CTV1</strain>
    </source>
</reference>
<protein>
    <submittedName>
        <fullName evidence="2">AAA domain protein</fullName>
    </submittedName>
</protein>
<dbReference type="InterPro" id="IPR051396">
    <property type="entry name" value="Bact_Antivir_Def_Nuclease"/>
</dbReference>
<name>A0A1V0SA06_9VIRU</name>
<dbReference type="CDD" id="cd00267">
    <property type="entry name" value="ABC_ATPase"/>
    <property type="match status" value="1"/>
</dbReference>
<dbReference type="PANTHER" id="PTHR43581">
    <property type="entry name" value="ATP/GTP PHOSPHATASE"/>
    <property type="match status" value="1"/>
</dbReference>
<dbReference type="EMBL" id="KY684083">
    <property type="protein sequence ID" value="ARF08488.1"/>
    <property type="molecule type" value="Genomic_DNA"/>
</dbReference>
<dbReference type="SUPFAM" id="SSF52540">
    <property type="entry name" value="P-loop containing nucleoside triphosphate hydrolases"/>
    <property type="match status" value="1"/>
</dbReference>
<feature type="domain" description="Endonuclease GajA/Old nuclease/RecF-like AAA" evidence="1">
    <location>
        <begin position="9"/>
        <end position="406"/>
    </location>
</feature>